<keyword evidence="3" id="KW-1185">Reference proteome</keyword>
<reference evidence="2 3" key="1">
    <citation type="submission" date="2021-04" db="EMBL/GenBank/DDBJ databases">
        <authorList>
            <person name="De Guttry C."/>
            <person name="Zahm M."/>
            <person name="Klopp C."/>
            <person name="Cabau C."/>
            <person name="Louis A."/>
            <person name="Berthelot C."/>
            <person name="Parey E."/>
            <person name="Roest Crollius H."/>
            <person name="Montfort J."/>
            <person name="Robinson-Rechavi M."/>
            <person name="Bucao C."/>
            <person name="Bouchez O."/>
            <person name="Gislard M."/>
            <person name="Lluch J."/>
            <person name="Milhes M."/>
            <person name="Lampietro C."/>
            <person name="Lopez Roques C."/>
            <person name="Donnadieu C."/>
            <person name="Braasch I."/>
            <person name="Desvignes T."/>
            <person name="Postlethwait J."/>
            <person name="Bobe J."/>
            <person name="Wedekind C."/>
            <person name="Guiguen Y."/>
        </authorList>
    </citation>
    <scope>NUCLEOTIDE SEQUENCE [LARGE SCALE GENOMIC DNA]</scope>
    <source>
        <strain evidence="2">Cs_M1</strain>
        <tissue evidence="2">Blood</tissue>
    </source>
</reference>
<proteinExistence type="predicted"/>
<comment type="caution">
    <text evidence="2">The sequence shown here is derived from an EMBL/GenBank/DDBJ whole genome shotgun (WGS) entry which is preliminary data.</text>
</comment>
<dbReference type="Proteomes" id="UP001356427">
    <property type="component" value="Unassembled WGS sequence"/>
</dbReference>
<protein>
    <submittedName>
        <fullName evidence="2">Uncharacterized protein</fullName>
    </submittedName>
</protein>
<evidence type="ECO:0000256" key="1">
    <source>
        <dbReference type="SAM" id="MobiDB-lite"/>
    </source>
</evidence>
<feature type="region of interest" description="Disordered" evidence="1">
    <location>
        <begin position="25"/>
        <end position="46"/>
    </location>
</feature>
<sequence>MGPMLPAQFARMTSLSAPGVALMTGDWRPHSTSDKRLARRRAPSAATLVLHTEQKTTQEKHTEVGGHVRSVSNSTLFPILCTSFDQSAMG</sequence>
<dbReference type="EMBL" id="JAGTTL010000036">
    <property type="protein sequence ID" value="KAK6293889.1"/>
    <property type="molecule type" value="Genomic_DNA"/>
</dbReference>
<accession>A0AAN8KFS1</accession>
<organism evidence="2 3">
    <name type="scientific">Coregonus suidteri</name>
    <dbReference type="NCBI Taxonomy" id="861788"/>
    <lineage>
        <taxon>Eukaryota</taxon>
        <taxon>Metazoa</taxon>
        <taxon>Chordata</taxon>
        <taxon>Craniata</taxon>
        <taxon>Vertebrata</taxon>
        <taxon>Euteleostomi</taxon>
        <taxon>Actinopterygii</taxon>
        <taxon>Neopterygii</taxon>
        <taxon>Teleostei</taxon>
        <taxon>Protacanthopterygii</taxon>
        <taxon>Salmoniformes</taxon>
        <taxon>Salmonidae</taxon>
        <taxon>Coregoninae</taxon>
        <taxon>Coregonus</taxon>
    </lineage>
</organism>
<gene>
    <name evidence="2" type="ORF">J4Q44_G00362150</name>
</gene>
<feature type="compositionally biased region" description="Basic and acidic residues" evidence="1">
    <location>
        <begin position="27"/>
        <end position="36"/>
    </location>
</feature>
<feature type="non-terminal residue" evidence="2">
    <location>
        <position position="90"/>
    </location>
</feature>
<evidence type="ECO:0000313" key="2">
    <source>
        <dbReference type="EMBL" id="KAK6293889.1"/>
    </source>
</evidence>
<name>A0AAN8KFS1_9TELE</name>
<dbReference type="AlphaFoldDB" id="A0AAN8KFS1"/>
<evidence type="ECO:0000313" key="3">
    <source>
        <dbReference type="Proteomes" id="UP001356427"/>
    </source>
</evidence>